<dbReference type="RefSeq" id="WP_176527096.1">
    <property type="nucleotide sequence ID" value="NZ_FXYH01000009.1"/>
</dbReference>
<reference evidence="1 2" key="1">
    <citation type="submission" date="2017-05" db="EMBL/GenBank/DDBJ databases">
        <authorList>
            <person name="Song R."/>
            <person name="Chenine A.L."/>
            <person name="Ruprecht R.M."/>
        </authorList>
    </citation>
    <scope>NUCLEOTIDE SEQUENCE [LARGE SCALE GENOMIC DNA]</scope>
    <source>
        <strain evidence="1 2">CECT 8663</strain>
    </source>
</reference>
<organism evidence="1 2">
    <name type="scientific">Pelagimonas varians</name>
    <dbReference type="NCBI Taxonomy" id="696760"/>
    <lineage>
        <taxon>Bacteria</taxon>
        <taxon>Pseudomonadati</taxon>
        <taxon>Pseudomonadota</taxon>
        <taxon>Alphaproteobacteria</taxon>
        <taxon>Rhodobacterales</taxon>
        <taxon>Roseobacteraceae</taxon>
        <taxon>Pelagimonas</taxon>
    </lineage>
</organism>
<dbReference type="AlphaFoldDB" id="A0A238KJX1"/>
<name>A0A238KJX1_9RHOB</name>
<keyword evidence="2" id="KW-1185">Reference proteome</keyword>
<gene>
    <name evidence="1" type="ORF">PEV8663_02591</name>
</gene>
<accession>A0A238KJX1</accession>
<proteinExistence type="predicted"/>
<evidence type="ECO:0000313" key="1">
    <source>
        <dbReference type="EMBL" id="SMX43115.1"/>
    </source>
</evidence>
<evidence type="ECO:0000313" key="2">
    <source>
        <dbReference type="Proteomes" id="UP000220836"/>
    </source>
</evidence>
<protein>
    <submittedName>
        <fullName evidence="1">Uncharacterized protein</fullName>
    </submittedName>
</protein>
<sequence>MMRAAICPHKWSYRAGVISFGEGDQPSGEEPRQVMIASKNWLSLVWMATDTLVSGSGTRTKTASSYISAYRAWNCTAGEA</sequence>
<dbReference type="EMBL" id="FXYH01000009">
    <property type="protein sequence ID" value="SMX43115.1"/>
    <property type="molecule type" value="Genomic_DNA"/>
</dbReference>
<dbReference type="Proteomes" id="UP000220836">
    <property type="component" value="Unassembled WGS sequence"/>
</dbReference>